<dbReference type="Proteomes" id="UP001217417">
    <property type="component" value="Unassembled WGS sequence"/>
</dbReference>
<feature type="non-terminal residue" evidence="1">
    <location>
        <position position="147"/>
    </location>
</feature>
<dbReference type="AlphaFoldDB" id="A0AAD7QRJ8"/>
<evidence type="ECO:0000313" key="1">
    <source>
        <dbReference type="EMBL" id="KAJ8098477.1"/>
    </source>
</evidence>
<reference evidence="1" key="1">
    <citation type="submission" date="2023-03" db="EMBL/GenBank/DDBJ databases">
        <title>Near-Complete genome sequence of Lipomyces tetrasporous NRRL Y-64009, an oleaginous yeast capable of growing on lignocellulosic hydrolysates.</title>
        <authorList>
            <consortium name="Lawrence Berkeley National Laboratory"/>
            <person name="Jagtap S.S."/>
            <person name="Liu J.-J."/>
            <person name="Walukiewicz H.E."/>
            <person name="Pangilinan J."/>
            <person name="Lipzen A."/>
            <person name="Ahrendt S."/>
            <person name="Koriabine M."/>
            <person name="Cobaugh K."/>
            <person name="Salamov A."/>
            <person name="Yoshinaga Y."/>
            <person name="Ng V."/>
            <person name="Daum C."/>
            <person name="Grigoriev I.V."/>
            <person name="Slininger P.J."/>
            <person name="Dien B.S."/>
            <person name="Jin Y.-S."/>
            <person name="Rao C.V."/>
        </authorList>
    </citation>
    <scope>NUCLEOTIDE SEQUENCE</scope>
    <source>
        <strain evidence="1">NRRL Y-64009</strain>
    </source>
</reference>
<sequence>GSRKIVDNGMQCRKGHCSYVRTCAIIGGPMQQYSTIQDDVRLLLYGTRYQAVILVGIEENPVYHSPVVDEAVECIRSDYGQEVQLARKGFWQAVEETPLGPYMYEKFAWVCKVSNLFLEVYKRHGRSHRTEVTRHVSTLEETLDASN</sequence>
<keyword evidence="2" id="KW-1185">Reference proteome</keyword>
<gene>
    <name evidence="1" type="ORF">POJ06DRAFT_182309</name>
</gene>
<dbReference type="GeneID" id="80879920"/>
<feature type="non-terminal residue" evidence="1">
    <location>
        <position position="1"/>
    </location>
</feature>
<comment type="caution">
    <text evidence="1">The sequence shown here is derived from an EMBL/GenBank/DDBJ whole genome shotgun (WGS) entry which is preliminary data.</text>
</comment>
<evidence type="ECO:0000313" key="2">
    <source>
        <dbReference type="Proteomes" id="UP001217417"/>
    </source>
</evidence>
<name>A0AAD7QRJ8_9ASCO</name>
<protein>
    <submittedName>
        <fullName evidence="1">Uncharacterized protein</fullName>
    </submittedName>
</protein>
<dbReference type="RefSeq" id="XP_056041927.1">
    <property type="nucleotide sequence ID" value="XM_056184754.1"/>
</dbReference>
<accession>A0AAD7QRJ8</accession>
<dbReference type="EMBL" id="JARPMG010000009">
    <property type="protein sequence ID" value="KAJ8098477.1"/>
    <property type="molecule type" value="Genomic_DNA"/>
</dbReference>
<organism evidence="1 2">
    <name type="scientific">Lipomyces tetrasporus</name>
    <dbReference type="NCBI Taxonomy" id="54092"/>
    <lineage>
        <taxon>Eukaryota</taxon>
        <taxon>Fungi</taxon>
        <taxon>Dikarya</taxon>
        <taxon>Ascomycota</taxon>
        <taxon>Saccharomycotina</taxon>
        <taxon>Lipomycetes</taxon>
        <taxon>Lipomycetales</taxon>
        <taxon>Lipomycetaceae</taxon>
        <taxon>Lipomyces</taxon>
    </lineage>
</organism>
<proteinExistence type="predicted"/>